<name>A0A6C0ITB4_9ZZZZ</name>
<proteinExistence type="predicted"/>
<evidence type="ECO:0000313" key="1">
    <source>
        <dbReference type="EMBL" id="QHT94793.1"/>
    </source>
</evidence>
<dbReference type="EMBL" id="MN740231">
    <property type="protein sequence ID" value="QHT94793.1"/>
    <property type="molecule type" value="Genomic_DNA"/>
</dbReference>
<dbReference type="AlphaFoldDB" id="A0A6C0ITB4"/>
<accession>A0A6C0ITB4</accession>
<organism evidence="1">
    <name type="scientific">viral metagenome</name>
    <dbReference type="NCBI Taxonomy" id="1070528"/>
    <lineage>
        <taxon>unclassified sequences</taxon>
        <taxon>metagenomes</taxon>
        <taxon>organismal metagenomes</taxon>
    </lineage>
</organism>
<sequence length="135" mass="15695">MSQSDYLRRKRISNILYNDISDNPIYNSKTLLDFKQYQLENEIVSLNINNQKMGSAESQRIFNMDRNVTNCPTFIVCTNTSLRPNRVAHAGRMCNDLPLNWRDKNDLHNAKEPWCKCQLNRSTTDDNKACCSVCK</sequence>
<reference evidence="1" key="1">
    <citation type="journal article" date="2020" name="Nature">
        <title>Giant virus diversity and host interactions through global metagenomics.</title>
        <authorList>
            <person name="Schulz F."/>
            <person name="Roux S."/>
            <person name="Paez-Espino D."/>
            <person name="Jungbluth S."/>
            <person name="Walsh D.A."/>
            <person name="Denef V.J."/>
            <person name="McMahon K.D."/>
            <person name="Konstantinidis K.T."/>
            <person name="Eloe-Fadrosh E.A."/>
            <person name="Kyrpides N.C."/>
            <person name="Woyke T."/>
        </authorList>
    </citation>
    <scope>NUCLEOTIDE SEQUENCE</scope>
    <source>
        <strain evidence="1">GVMAG-M-3300024261-26</strain>
    </source>
</reference>
<protein>
    <submittedName>
        <fullName evidence="1">Uncharacterized protein</fullName>
    </submittedName>
</protein>